<dbReference type="PANTHER" id="PTHR21666">
    <property type="entry name" value="PEPTIDASE-RELATED"/>
    <property type="match status" value="1"/>
</dbReference>
<feature type="domain" description="M23ase beta-sheet core" evidence="3">
    <location>
        <begin position="228"/>
        <end position="329"/>
    </location>
</feature>
<keyword evidence="5" id="KW-1185">Reference proteome</keyword>
<dbReference type="Pfam" id="PF01551">
    <property type="entry name" value="Peptidase_M23"/>
    <property type="match status" value="1"/>
</dbReference>
<dbReference type="SUPFAM" id="SSF51261">
    <property type="entry name" value="Duplicated hybrid motif"/>
    <property type="match status" value="1"/>
</dbReference>
<dbReference type="PANTHER" id="PTHR21666:SF270">
    <property type="entry name" value="MUREIN HYDROLASE ACTIVATOR ENVC"/>
    <property type="match status" value="1"/>
</dbReference>
<keyword evidence="2" id="KW-0732">Signal</keyword>
<name>A0ABU9J4E6_9GAMM</name>
<dbReference type="InterPro" id="IPR011055">
    <property type="entry name" value="Dup_hybrid_motif"/>
</dbReference>
<keyword evidence="4" id="KW-0378">Hydrolase</keyword>
<proteinExistence type="predicted"/>
<dbReference type="GO" id="GO:0016787">
    <property type="term" value="F:hydrolase activity"/>
    <property type="evidence" value="ECO:0007669"/>
    <property type="project" value="UniProtKB-KW"/>
</dbReference>
<comment type="caution">
    <text evidence="4">The sequence shown here is derived from an EMBL/GenBank/DDBJ whole genome shotgun (WGS) entry which is preliminary data.</text>
</comment>
<feature type="region of interest" description="Disordered" evidence="1">
    <location>
        <begin position="360"/>
        <end position="383"/>
    </location>
</feature>
<evidence type="ECO:0000256" key="2">
    <source>
        <dbReference type="SAM" id="SignalP"/>
    </source>
</evidence>
<dbReference type="Proteomes" id="UP001459204">
    <property type="component" value="Unassembled WGS sequence"/>
</dbReference>
<accession>A0ABU9J4E6</accession>
<dbReference type="PROSITE" id="PS51257">
    <property type="entry name" value="PROKAR_LIPOPROTEIN"/>
    <property type="match status" value="1"/>
</dbReference>
<feature type="chain" id="PRO_5047339155" evidence="2">
    <location>
        <begin position="25"/>
        <end position="383"/>
    </location>
</feature>
<sequence length="383" mass="42073">MPRRFRLLFAGVLCLAWPGMQACAAPVQSSFHLHVPVAPTPVTVAGRPLLSYELWLSNVREDTLSVQRVEVVDEQGRTLADWQGEALEARLGGPGARQYREAPRALVPGRWAVLYVELSPDPARVPGSVRHRIHFRADTDDAAVVHLLESARIAVRRTPPVMLGAPLSGGPWVAIHHPDWARGHRRMHYAVNGRARIPGRYAIDWIRLDAQGRQSRGDDDRVADWHGHGAEVLAVADATVAAVRDDMAEKTSVAANRKNALGDATGNYIALDLGEGRYAFYEHLRPGSVRVQVGQRVRRGEAIGALGFTGDSTGPHLHFHVADANSPLDAEGVPYVFDRFEWIGRYDSLDGFGKAPWSPLAEGDAAERRDERPAPNSVVRFPP</sequence>
<dbReference type="Gene3D" id="2.70.70.10">
    <property type="entry name" value="Glucose Permease (Domain IIA)"/>
    <property type="match status" value="1"/>
</dbReference>
<organism evidence="4 5">
    <name type="scientific">Pseudoxanthomonas putridarboris</name>
    <dbReference type="NCBI Taxonomy" id="752605"/>
    <lineage>
        <taxon>Bacteria</taxon>
        <taxon>Pseudomonadati</taxon>
        <taxon>Pseudomonadota</taxon>
        <taxon>Gammaproteobacteria</taxon>
        <taxon>Lysobacterales</taxon>
        <taxon>Lysobacteraceae</taxon>
        <taxon>Pseudoxanthomonas</taxon>
    </lineage>
</organism>
<reference evidence="4 5" key="1">
    <citation type="submission" date="2024-04" db="EMBL/GenBank/DDBJ databases">
        <title>Draft genome sequence of Pseudoxanthomonas putridarboris WD12.</title>
        <authorList>
            <person name="Oh J."/>
        </authorList>
    </citation>
    <scope>NUCLEOTIDE SEQUENCE [LARGE SCALE GENOMIC DNA]</scope>
    <source>
        <strain evidence="4 5">WD12</strain>
    </source>
</reference>
<evidence type="ECO:0000313" key="4">
    <source>
        <dbReference type="EMBL" id="MEL1265231.1"/>
    </source>
</evidence>
<evidence type="ECO:0000259" key="3">
    <source>
        <dbReference type="Pfam" id="PF01551"/>
    </source>
</evidence>
<dbReference type="CDD" id="cd12797">
    <property type="entry name" value="M23_peptidase"/>
    <property type="match status" value="1"/>
</dbReference>
<dbReference type="EMBL" id="JBBWWT010000005">
    <property type="protein sequence ID" value="MEL1265231.1"/>
    <property type="molecule type" value="Genomic_DNA"/>
</dbReference>
<protein>
    <submittedName>
        <fullName evidence="4">M23 family metallopeptidase</fullName>
        <ecNumber evidence="4">3.4.-.-</ecNumber>
    </submittedName>
</protein>
<feature type="signal peptide" evidence="2">
    <location>
        <begin position="1"/>
        <end position="24"/>
    </location>
</feature>
<evidence type="ECO:0000313" key="5">
    <source>
        <dbReference type="Proteomes" id="UP001459204"/>
    </source>
</evidence>
<dbReference type="InterPro" id="IPR016047">
    <property type="entry name" value="M23ase_b-sheet_dom"/>
</dbReference>
<dbReference type="EC" id="3.4.-.-" evidence="4"/>
<gene>
    <name evidence="4" type="ORF">AAD027_12770</name>
</gene>
<dbReference type="RefSeq" id="WP_341726395.1">
    <property type="nucleotide sequence ID" value="NZ_JBBWWT010000005.1"/>
</dbReference>
<evidence type="ECO:0000256" key="1">
    <source>
        <dbReference type="SAM" id="MobiDB-lite"/>
    </source>
</evidence>
<dbReference type="InterPro" id="IPR050570">
    <property type="entry name" value="Cell_wall_metabolism_enzyme"/>
</dbReference>